<reference evidence="3" key="1">
    <citation type="journal article" date="2019" name="Int. J. Syst. Evol. Microbiol.">
        <title>The Global Catalogue of Microorganisms (GCM) 10K type strain sequencing project: providing services to taxonomists for standard genome sequencing and annotation.</title>
        <authorList>
            <consortium name="The Broad Institute Genomics Platform"/>
            <consortium name="The Broad Institute Genome Sequencing Center for Infectious Disease"/>
            <person name="Wu L."/>
            <person name="Ma J."/>
        </authorList>
    </citation>
    <scope>NUCLEOTIDE SEQUENCE [LARGE SCALE GENOMIC DNA]</scope>
    <source>
        <strain evidence="3">CCUG 62974</strain>
    </source>
</reference>
<dbReference type="EMBL" id="JBHTHX010000504">
    <property type="protein sequence ID" value="MFD0886058.1"/>
    <property type="molecule type" value="Genomic_DNA"/>
</dbReference>
<dbReference type="InterPro" id="IPR039365">
    <property type="entry name" value="IS701-like"/>
</dbReference>
<evidence type="ECO:0000259" key="1">
    <source>
        <dbReference type="Pfam" id="PF13546"/>
    </source>
</evidence>
<evidence type="ECO:0000313" key="2">
    <source>
        <dbReference type="EMBL" id="MFD0886058.1"/>
    </source>
</evidence>
<dbReference type="Proteomes" id="UP001597024">
    <property type="component" value="Unassembled WGS sequence"/>
</dbReference>
<dbReference type="Pfam" id="PF13546">
    <property type="entry name" value="DDE_5"/>
    <property type="match status" value="1"/>
</dbReference>
<comment type="caution">
    <text evidence="2">The sequence shown here is derived from an EMBL/GenBank/DDBJ whole genome shotgun (WGS) entry which is preliminary data.</text>
</comment>
<name>A0ABW3DTN8_9ACTN</name>
<sequence>MPGEENPEETYSPVGCDGLTHFTRTVFGSLPRADQRRWAEVYLRGLLKVQGRKSIRNIADAVLADTSATQSLQQFVNQSPWDWGPVRARLALNAHRLVRPTAWIIENSVIPKRGEHSVGVEPRFVPHQGRTVNSQLGISIVAADDFTCFPLNWRLHLSNRWLADQNKRARTRIPDSIEARSEMELALEMLDELTTGWGISPVPPIVTGAKPDDALTLAEGLLSRSRSFLIQIEGNVEALLGSPSLAVQTACSFPPIRTDSLRRPDRARRDRPQRPLVVVGSTADTRRQPQIRHVTTALLRPQSREHRSLEDASVRLVREQVAGRRMGHAWLTNLPASAIGDIAAIQRLCHYTRSAIRQFEDRFGLRDFEGRSFPGWHHHLTLVSAAALFSALGESTRQSA</sequence>
<evidence type="ECO:0000313" key="3">
    <source>
        <dbReference type="Proteomes" id="UP001597024"/>
    </source>
</evidence>
<protein>
    <submittedName>
        <fullName evidence="2">IS701 family transposase</fullName>
    </submittedName>
</protein>
<dbReference type="PANTHER" id="PTHR33627">
    <property type="entry name" value="TRANSPOSASE"/>
    <property type="match status" value="1"/>
</dbReference>
<dbReference type="PANTHER" id="PTHR33627:SF1">
    <property type="entry name" value="TRANSPOSASE"/>
    <property type="match status" value="1"/>
</dbReference>
<feature type="domain" description="Transposase IS701-like DDE" evidence="1">
    <location>
        <begin position="26"/>
        <end position="245"/>
    </location>
</feature>
<accession>A0ABW3DTN8</accession>
<dbReference type="InterPro" id="IPR038721">
    <property type="entry name" value="IS701-like_DDE_dom"/>
</dbReference>
<proteinExistence type="predicted"/>
<keyword evidence="3" id="KW-1185">Reference proteome</keyword>
<gene>
    <name evidence="2" type="ORF">ACFQ08_16045</name>
</gene>
<organism evidence="2 3">
    <name type="scientific">Streptosporangium algeriense</name>
    <dbReference type="NCBI Taxonomy" id="1682748"/>
    <lineage>
        <taxon>Bacteria</taxon>
        <taxon>Bacillati</taxon>
        <taxon>Actinomycetota</taxon>
        <taxon>Actinomycetes</taxon>
        <taxon>Streptosporangiales</taxon>
        <taxon>Streptosporangiaceae</taxon>
        <taxon>Streptosporangium</taxon>
    </lineage>
</organism>